<dbReference type="InterPro" id="IPR016161">
    <property type="entry name" value="Ald_DH/histidinol_DH"/>
</dbReference>
<feature type="binding site" evidence="19">
    <location>
        <position position="235"/>
    </location>
    <ligand>
        <name>substrate</name>
    </ligand>
</feature>
<dbReference type="STRING" id="13333.W1PTG4"/>
<keyword evidence="10" id="KW-0809">Transit peptide</keyword>
<dbReference type="GO" id="GO:0005737">
    <property type="term" value="C:cytoplasm"/>
    <property type="evidence" value="ECO:0000318"/>
    <property type="project" value="GO_Central"/>
</dbReference>
<dbReference type="FunFam" id="3.40.50.1980:FF:000019">
    <property type="entry name" value="Histidinol dehydrogenase, chloroplastic"/>
    <property type="match status" value="1"/>
</dbReference>
<dbReference type="SUPFAM" id="SSF53720">
    <property type="entry name" value="ALDH-like"/>
    <property type="match status" value="1"/>
</dbReference>
<dbReference type="GO" id="GO:0051287">
    <property type="term" value="F:NAD binding"/>
    <property type="evidence" value="ECO:0007669"/>
    <property type="project" value="InterPro"/>
</dbReference>
<evidence type="ECO:0000256" key="14">
    <source>
        <dbReference type="ARBA" id="ARBA00049489"/>
    </source>
</evidence>
<keyword evidence="11 16" id="KW-0560">Oxidoreductase</keyword>
<protein>
    <recommendedName>
        <fullName evidence="15 16">Histidinol dehydrogenase, chloroplastic</fullName>
        <shortName evidence="16">HDH</shortName>
    </recommendedName>
</protein>
<dbReference type="PRINTS" id="PR00083">
    <property type="entry name" value="HOLDHDRGNASE"/>
</dbReference>
<name>W1PTG4_AMBTC</name>
<dbReference type="UniPathway" id="UPA00031">
    <property type="reaction ID" value="UER00014"/>
</dbReference>
<dbReference type="Gramene" id="ERN13307">
    <property type="protein sequence ID" value="ERN13307"/>
    <property type="gene ID" value="AMTR_s00041p00073060"/>
</dbReference>
<comment type="pathway">
    <text evidence="3 16">Amino-acid biosynthesis; L-histidine biosynthesis; L-histidine from 5-phospho-alpha-D-ribose 1-diphosphate: step 9/9.</text>
</comment>
<keyword evidence="12 16" id="KW-0520">NAD</keyword>
<dbReference type="HOGENOM" id="CLU_006732_3_0_1"/>
<keyword evidence="6 16" id="KW-0028">Amino-acid biosynthesis</keyword>
<keyword evidence="23" id="KW-1185">Reference proteome</keyword>
<dbReference type="eggNOG" id="KOG2697">
    <property type="taxonomic scope" value="Eukaryota"/>
</dbReference>
<evidence type="ECO:0000256" key="18">
    <source>
        <dbReference type="PIRSR" id="PIRSR000099-2"/>
    </source>
</evidence>
<dbReference type="GO" id="GO:0000105">
    <property type="term" value="P:L-histidine biosynthetic process"/>
    <property type="evidence" value="ECO:0000318"/>
    <property type="project" value="GO_Central"/>
</dbReference>
<dbReference type="HAMAP" id="MF_01024">
    <property type="entry name" value="HisD"/>
    <property type="match status" value="1"/>
</dbReference>
<dbReference type="Proteomes" id="UP000017836">
    <property type="component" value="Unassembled WGS sequence"/>
</dbReference>
<dbReference type="GO" id="GO:0009411">
    <property type="term" value="P:response to UV"/>
    <property type="evidence" value="ECO:0007669"/>
    <property type="project" value="EnsemblPlants"/>
</dbReference>
<evidence type="ECO:0000256" key="19">
    <source>
        <dbReference type="PIRSR" id="PIRSR000099-3"/>
    </source>
</evidence>
<evidence type="ECO:0000256" key="20">
    <source>
        <dbReference type="PIRSR" id="PIRSR000099-4"/>
    </source>
</evidence>
<sequence length="434" mass="47143">MKSYRLSDLSLMEINNLKVRPRIDFSSIFSTVQPIVDDVKNRGDAAIIDYTSRFDGVQLNKIIEDVADIPDPDLDPAVKEAFDAAYDNIYAFHFAQRVPEQVVENMKGVRCKRVARCIVSVGLYVPGGTAVLPSTALMLSVPAQIAGCKTIILATPPLHDGSICKEVLYCAKKAGVTQILKAGGAQAISAMAWGTASCPKVEKIFGPGNQYVTAAKMILQNSEAMVSIDMPAGPSEVLVIADKHASPVHIAADLLSQAEHGPDSQVVLVVAGEGVDLNSIENEIDKQCKSLPRSDFASKALNHSFIVYARDMLEAITFSNLYAPEHLIINVQNAEMWESFIENAGSVFLGQWTPESVGDYASGTNHVLPTYGYARMYSGVSLDSFLKYITVQSLTEEGLRKLGPYVAKMAEVEGLEAHKRAVTLRLQDIKAAFQ</sequence>
<feature type="binding site" evidence="18">
    <location>
        <position position="186"/>
    </location>
    <ligand>
        <name>NAD(+)</name>
        <dbReference type="ChEBI" id="CHEBI:57540"/>
    </ligand>
</feature>
<dbReference type="InterPro" id="IPR001692">
    <property type="entry name" value="Histidinol_DH_CS"/>
</dbReference>
<keyword evidence="8 20" id="KW-0479">Metal-binding</keyword>
<comment type="catalytic activity">
    <reaction evidence="14 16">
        <text>L-histidinol + 2 NAD(+) + H2O = L-histidine + 2 NADH + 3 H(+)</text>
        <dbReference type="Rhea" id="RHEA:20641"/>
        <dbReference type="ChEBI" id="CHEBI:15377"/>
        <dbReference type="ChEBI" id="CHEBI:15378"/>
        <dbReference type="ChEBI" id="CHEBI:57540"/>
        <dbReference type="ChEBI" id="CHEBI:57595"/>
        <dbReference type="ChEBI" id="CHEBI:57699"/>
        <dbReference type="ChEBI" id="CHEBI:57945"/>
        <dbReference type="EC" id="1.1.1.23"/>
    </reaction>
</comment>
<evidence type="ECO:0000256" key="12">
    <source>
        <dbReference type="ARBA" id="ARBA00023027"/>
    </source>
</evidence>
<feature type="binding site" evidence="19">
    <location>
        <position position="418"/>
    </location>
    <ligand>
        <name>substrate</name>
    </ligand>
</feature>
<feature type="active site" description="Proton acceptor" evidence="17">
    <location>
        <position position="326"/>
    </location>
</feature>
<feature type="binding site" evidence="19">
    <location>
        <position position="359"/>
    </location>
    <ligand>
        <name>substrate</name>
    </ligand>
</feature>
<evidence type="ECO:0000256" key="9">
    <source>
        <dbReference type="ARBA" id="ARBA00022833"/>
    </source>
</evidence>
<dbReference type="Pfam" id="PF00815">
    <property type="entry name" value="Histidinol_dh"/>
    <property type="match status" value="1"/>
</dbReference>
<evidence type="ECO:0000256" key="13">
    <source>
        <dbReference type="ARBA" id="ARBA00023102"/>
    </source>
</evidence>
<evidence type="ECO:0000256" key="10">
    <source>
        <dbReference type="ARBA" id="ARBA00022946"/>
    </source>
</evidence>
<evidence type="ECO:0000256" key="6">
    <source>
        <dbReference type="ARBA" id="ARBA00022605"/>
    </source>
</evidence>
<dbReference type="PIRSF" id="PIRSF000099">
    <property type="entry name" value="Histidinol_dh"/>
    <property type="match status" value="1"/>
</dbReference>
<dbReference type="PROSITE" id="PS00611">
    <property type="entry name" value="HISOL_DEHYDROGENASE"/>
    <property type="match status" value="1"/>
</dbReference>
<comment type="similarity">
    <text evidence="4 16 21">Belongs to the histidinol dehydrogenase family.</text>
</comment>
<dbReference type="GO" id="GO:0004399">
    <property type="term" value="F:histidinol dehydrogenase activity"/>
    <property type="evidence" value="ECO:0000318"/>
    <property type="project" value="GO_Central"/>
</dbReference>
<evidence type="ECO:0000256" key="5">
    <source>
        <dbReference type="ARBA" id="ARBA00022528"/>
    </source>
</evidence>
<evidence type="ECO:0000256" key="1">
    <source>
        <dbReference type="ARBA" id="ARBA00003850"/>
    </source>
</evidence>
<keyword evidence="7 16" id="KW-0934">Plastid</keyword>
<evidence type="ECO:0000256" key="4">
    <source>
        <dbReference type="ARBA" id="ARBA00010178"/>
    </source>
</evidence>
<evidence type="ECO:0000256" key="3">
    <source>
        <dbReference type="ARBA" id="ARBA00004940"/>
    </source>
</evidence>
<keyword evidence="13 16" id="KW-0368">Histidine biosynthesis</keyword>
<organism evidence="22 23">
    <name type="scientific">Amborella trichopoda</name>
    <dbReference type="NCBI Taxonomy" id="13333"/>
    <lineage>
        <taxon>Eukaryota</taxon>
        <taxon>Viridiplantae</taxon>
        <taxon>Streptophyta</taxon>
        <taxon>Embryophyta</taxon>
        <taxon>Tracheophyta</taxon>
        <taxon>Spermatophyta</taxon>
        <taxon>Magnoliopsida</taxon>
        <taxon>Amborellales</taxon>
        <taxon>Amborellaceae</taxon>
        <taxon>Amborella</taxon>
    </lineage>
</organism>
<keyword evidence="9 20" id="KW-0862">Zinc</keyword>
<dbReference type="PANTHER" id="PTHR21256:SF2">
    <property type="entry name" value="HISTIDINE BIOSYNTHESIS TRIFUNCTIONAL PROTEIN"/>
    <property type="match status" value="1"/>
</dbReference>
<dbReference type="InterPro" id="IPR022695">
    <property type="entry name" value="Histidinol_DH_monofunct"/>
</dbReference>
<dbReference type="EMBL" id="KI392588">
    <property type="protein sequence ID" value="ERN13307.1"/>
    <property type="molecule type" value="Genomic_DNA"/>
</dbReference>
<comment type="function">
    <text evidence="1 16">Catalyzes the sequential NAD-dependent oxidations of L-histidinol to L-histidinaldehyde and then to L-histidine.</text>
</comment>
<evidence type="ECO:0000256" key="16">
    <source>
        <dbReference type="PIRNR" id="PIRNR000099"/>
    </source>
</evidence>
<proteinExistence type="inferred from homology"/>
<feature type="binding site" evidence="20">
    <location>
        <position position="359"/>
    </location>
    <ligand>
        <name>Zn(2+)</name>
        <dbReference type="ChEBI" id="CHEBI:29105"/>
    </ligand>
</feature>
<dbReference type="FunFam" id="1.20.5.1300:FF:000002">
    <property type="entry name" value="Histidinol dehydrogenase, chloroplastic"/>
    <property type="match status" value="1"/>
</dbReference>
<dbReference type="PANTHER" id="PTHR21256">
    <property type="entry name" value="HISTIDINOL DEHYDROGENASE HDH"/>
    <property type="match status" value="1"/>
</dbReference>
<dbReference type="CDD" id="cd06572">
    <property type="entry name" value="Histidinol_dh"/>
    <property type="match status" value="1"/>
</dbReference>
<dbReference type="NCBIfam" id="TIGR00069">
    <property type="entry name" value="hisD"/>
    <property type="match status" value="1"/>
</dbReference>
<dbReference type="InterPro" id="IPR012131">
    <property type="entry name" value="Hstdl_DH"/>
</dbReference>
<evidence type="ECO:0000256" key="11">
    <source>
        <dbReference type="ARBA" id="ARBA00023002"/>
    </source>
</evidence>
<evidence type="ECO:0000256" key="15">
    <source>
        <dbReference type="ARBA" id="ARBA00069347"/>
    </source>
</evidence>
<accession>W1PTG4</accession>
<dbReference type="Gene3D" id="3.40.50.1980">
    <property type="entry name" value="Nitrogenase molybdenum iron protein domain"/>
    <property type="match status" value="2"/>
</dbReference>
<comment type="cofactor">
    <cofactor evidence="20">
        <name>Zn(2+)</name>
        <dbReference type="ChEBI" id="CHEBI:29105"/>
    </cofactor>
    <text evidence="20">Binds 1 zinc ion per subunit.</text>
</comment>
<feature type="binding site" evidence="18">
    <location>
        <position position="209"/>
    </location>
    <ligand>
        <name>NAD(+)</name>
        <dbReference type="ChEBI" id="CHEBI:57540"/>
    </ligand>
</feature>
<dbReference type="FunFam" id="3.40.50.1980:FF:000011">
    <property type="entry name" value="Histidinol dehydrogenase, chloroplastic"/>
    <property type="match status" value="1"/>
</dbReference>
<dbReference type="GO" id="GO:0046872">
    <property type="term" value="F:metal ion binding"/>
    <property type="evidence" value="ECO:0007669"/>
    <property type="project" value="UniProtKB-KW"/>
</dbReference>
<evidence type="ECO:0000256" key="21">
    <source>
        <dbReference type="RuleBase" id="RU004175"/>
    </source>
</evidence>
<feature type="binding site" evidence="20">
    <location>
        <position position="257"/>
    </location>
    <ligand>
        <name>Zn(2+)</name>
        <dbReference type="ChEBI" id="CHEBI:29105"/>
    </ligand>
</feature>
<evidence type="ECO:0000256" key="2">
    <source>
        <dbReference type="ARBA" id="ARBA00004229"/>
    </source>
</evidence>
<feature type="binding site" evidence="19">
    <location>
        <position position="326"/>
    </location>
    <ligand>
        <name>substrate</name>
    </ligand>
</feature>
<dbReference type="OMA" id="YIAGPNH"/>
<feature type="binding site" evidence="19">
    <location>
        <position position="257"/>
    </location>
    <ligand>
        <name>substrate</name>
    </ligand>
</feature>
<evidence type="ECO:0000256" key="8">
    <source>
        <dbReference type="ARBA" id="ARBA00022723"/>
    </source>
</evidence>
<feature type="binding site" evidence="19">
    <location>
        <position position="260"/>
    </location>
    <ligand>
        <name>substrate</name>
    </ligand>
</feature>
<evidence type="ECO:0000313" key="22">
    <source>
        <dbReference type="EMBL" id="ERN13307.1"/>
    </source>
</evidence>
<comment type="subcellular location">
    <subcellularLocation>
        <location evidence="2 16">Plastid</location>
        <location evidence="2 16">Chloroplast</location>
    </subcellularLocation>
</comment>
<evidence type="ECO:0000256" key="7">
    <source>
        <dbReference type="ARBA" id="ARBA00022640"/>
    </source>
</evidence>
<dbReference type="GO" id="GO:0009507">
    <property type="term" value="C:chloroplast"/>
    <property type="evidence" value="ECO:0007669"/>
    <property type="project" value="UniProtKB-SubCell"/>
</dbReference>
<gene>
    <name evidence="22" type="ORF">AMTR_s00041p00073060</name>
</gene>
<evidence type="ECO:0000256" key="17">
    <source>
        <dbReference type="PIRSR" id="PIRSR000099-1"/>
    </source>
</evidence>
<dbReference type="AlphaFoldDB" id="W1PTG4"/>
<feature type="binding site" evidence="18">
    <location>
        <position position="124"/>
    </location>
    <ligand>
        <name>NAD(+)</name>
        <dbReference type="ChEBI" id="CHEBI:57540"/>
    </ligand>
</feature>
<dbReference type="GO" id="GO:0009555">
    <property type="term" value="P:pollen development"/>
    <property type="evidence" value="ECO:0007669"/>
    <property type="project" value="EnsemblPlants"/>
</dbReference>
<feature type="active site" description="Proton acceptor" evidence="17">
    <location>
        <position position="325"/>
    </location>
</feature>
<evidence type="ECO:0000313" key="23">
    <source>
        <dbReference type="Proteomes" id="UP000017836"/>
    </source>
</evidence>
<keyword evidence="5 16" id="KW-0150">Chloroplast</keyword>
<feature type="binding site" evidence="20">
    <location>
        <position position="418"/>
    </location>
    <ligand>
        <name>Zn(2+)</name>
        <dbReference type="ChEBI" id="CHEBI:29105"/>
    </ligand>
</feature>
<feature type="binding site" evidence="19">
    <location>
        <position position="413"/>
    </location>
    <ligand>
        <name>substrate</name>
    </ligand>
</feature>
<feature type="binding site" evidence="20">
    <location>
        <position position="260"/>
    </location>
    <ligand>
        <name>Zn(2+)</name>
        <dbReference type="ChEBI" id="CHEBI:29105"/>
    </ligand>
</feature>
<dbReference type="Gene3D" id="1.20.5.1300">
    <property type="match status" value="1"/>
</dbReference>
<reference evidence="23" key="1">
    <citation type="journal article" date="2013" name="Science">
        <title>The Amborella genome and the evolution of flowering plants.</title>
        <authorList>
            <consortium name="Amborella Genome Project"/>
        </authorList>
    </citation>
    <scope>NUCLEOTIDE SEQUENCE [LARGE SCALE GENOMIC DNA]</scope>
</reference>